<accession>A0A552UEZ0</accession>
<dbReference type="OrthoDB" id="9799894at2"/>
<dbReference type="EMBL" id="VJWA01000001">
    <property type="protein sequence ID" value="TRW16782.1"/>
    <property type="molecule type" value="Genomic_DNA"/>
</dbReference>
<name>A0A552UEZ0_9SPHN</name>
<organism evidence="1 2">
    <name type="scientific">Glacieibacterium frigidum</name>
    <dbReference type="NCBI Taxonomy" id="2593303"/>
    <lineage>
        <taxon>Bacteria</taxon>
        <taxon>Pseudomonadati</taxon>
        <taxon>Pseudomonadota</taxon>
        <taxon>Alphaproteobacteria</taxon>
        <taxon>Sphingomonadales</taxon>
        <taxon>Sphingosinicellaceae</taxon>
        <taxon>Glacieibacterium</taxon>
    </lineage>
</organism>
<proteinExistence type="predicted"/>
<evidence type="ECO:0000313" key="2">
    <source>
        <dbReference type="Proteomes" id="UP000317894"/>
    </source>
</evidence>
<dbReference type="RefSeq" id="WP_143554326.1">
    <property type="nucleotide sequence ID" value="NZ_VJWA01000001.1"/>
</dbReference>
<gene>
    <name evidence="1" type="ORF">FMM06_00810</name>
</gene>
<evidence type="ECO:0000313" key="1">
    <source>
        <dbReference type="EMBL" id="TRW16782.1"/>
    </source>
</evidence>
<comment type="caution">
    <text evidence="1">The sequence shown here is derived from an EMBL/GenBank/DDBJ whole genome shotgun (WGS) entry which is preliminary data.</text>
</comment>
<dbReference type="AlphaFoldDB" id="A0A552UEZ0"/>
<protein>
    <submittedName>
        <fullName evidence="1">DUF1178 family protein</fullName>
    </submittedName>
</protein>
<keyword evidence="2" id="KW-1185">Reference proteome</keyword>
<reference evidence="1 2" key="1">
    <citation type="submission" date="2019-07" db="EMBL/GenBank/DDBJ databases">
        <title>Novel species isolated from glacier.</title>
        <authorList>
            <person name="Liu Q."/>
            <person name="Xin Y.-H."/>
        </authorList>
    </citation>
    <scope>NUCLEOTIDE SEQUENCE [LARGE SCALE GENOMIC DNA]</scope>
    <source>
        <strain evidence="1 2">LB1R16</strain>
    </source>
</reference>
<dbReference type="Pfam" id="PF06676">
    <property type="entry name" value="DUF1178"/>
    <property type="match status" value="1"/>
</dbReference>
<dbReference type="PIRSF" id="PIRSF032131">
    <property type="entry name" value="UCP032131"/>
    <property type="match status" value="1"/>
</dbReference>
<dbReference type="Proteomes" id="UP000317894">
    <property type="component" value="Unassembled WGS sequence"/>
</dbReference>
<sequence length="139" mass="14246">MIVFDLRCGNAHVFEAWFGSTADYDAQVARALVACPICDDTQIAKAVMAPAVPSKSNQAASPAQVKAALGTLAAVQAKLEANSDYVGPAFATQARAMHDGDVPPRTIHGEATRAEAAALVADGVPIAALPFRSKAAADA</sequence>
<dbReference type="InterPro" id="IPR009562">
    <property type="entry name" value="DUF1178"/>
</dbReference>